<feature type="transmembrane region" description="Helical" evidence="1">
    <location>
        <begin position="7"/>
        <end position="28"/>
    </location>
</feature>
<name>C1DT76_SULAA</name>
<dbReference type="KEGG" id="saf:SULAZ_0319"/>
<keyword evidence="1" id="KW-0812">Transmembrane</keyword>
<reference evidence="2 3" key="1">
    <citation type="journal article" date="2009" name="J. Bacteriol.">
        <title>Complete and draft genome sequences of six members of the Aquificales.</title>
        <authorList>
            <person name="Reysenbach A.L."/>
            <person name="Hamamura N."/>
            <person name="Podar M."/>
            <person name="Griffiths E."/>
            <person name="Ferreira S."/>
            <person name="Hochstein R."/>
            <person name="Heidelberg J."/>
            <person name="Johnson J."/>
            <person name="Mead D."/>
            <person name="Pohorille A."/>
            <person name="Sarmiento M."/>
            <person name="Schweighofer K."/>
            <person name="Seshadri R."/>
            <person name="Voytek M.A."/>
        </authorList>
    </citation>
    <scope>NUCLEOTIDE SEQUENCE [LARGE SCALE GENOMIC DNA]</scope>
    <source>
        <strain evidence="3">Az-Fu1 / DSM 15241 / OCM 825</strain>
    </source>
</reference>
<dbReference type="STRING" id="204536.SULAZ_0319"/>
<sequence length="52" mass="6049">MNETVELIIAIVVFVIAALVIVGLMVYWSKNETVVDERDKKYYKKEVKDEES</sequence>
<proteinExistence type="predicted"/>
<dbReference type="Proteomes" id="UP000001369">
    <property type="component" value="Chromosome"/>
</dbReference>
<organism evidence="2 3">
    <name type="scientific">Sulfurihydrogenibium azorense (strain DSM 15241 / OCM 825 / Az-Fu1)</name>
    <dbReference type="NCBI Taxonomy" id="204536"/>
    <lineage>
        <taxon>Bacteria</taxon>
        <taxon>Pseudomonadati</taxon>
        <taxon>Aquificota</taxon>
        <taxon>Aquificia</taxon>
        <taxon>Aquificales</taxon>
        <taxon>Hydrogenothermaceae</taxon>
        <taxon>Sulfurihydrogenibium</taxon>
    </lineage>
</organism>
<dbReference type="HOGENOM" id="CLU_3030760_0_0_0"/>
<evidence type="ECO:0000313" key="3">
    <source>
        <dbReference type="Proteomes" id="UP000001369"/>
    </source>
</evidence>
<dbReference type="CDD" id="cd12087">
    <property type="entry name" value="TM_EGFR-like"/>
    <property type="match status" value="1"/>
</dbReference>
<evidence type="ECO:0000313" key="2">
    <source>
        <dbReference type="EMBL" id="ACN98127.1"/>
    </source>
</evidence>
<keyword evidence="1" id="KW-0472">Membrane</keyword>
<protein>
    <submittedName>
        <fullName evidence="2">Uncharacterized protein</fullName>
    </submittedName>
</protein>
<dbReference type="EMBL" id="CP001229">
    <property type="protein sequence ID" value="ACN98127.1"/>
    <property type="molecule type" value="Genomic_DNA"/>
</dbReference>
<accession>C1DT76</accession>
<gene>
    <name evidence="2" type="ordered locus">SULAZ_0319</name>
</gene>
<keyword evidence="1" id="KW-1133">Transmembrane helix</keyword>
<evidence type="ECO:0000256" key="1">
    <source>
        <dbReference type="SAM" id="Phobius"/>
    </source>
</evidence>
<dbReference type="AlphaFoldDB" id="C1DT76"/>
<keyword evidence="3" id="KW-1185">Reference proteome</keyword>
<dbReference type="RefSeq" id="WP_012673453.1">
    <property type="nucleotide sequence ID" value="NC_012438.1"/>
</dbReference>